<reference evidence="2" key="1">
    <citation type="submission" date="2023-10" db="EMBL/GenBank/DDBJ databases">
        <title>Chromosome-level genome of the transformable northern wattle, Acacia crassicarpa.</title>
        <authorList>
            <person name="Massaro I."/>
            <person name="Sinha N.R."/>
            <person name="Poethig S."/>
            <person name="Leichty A.R."/>
        </authorList>
    </citation>
    <scope>NUCLEOTIDE SEQUENCE</scope>
    <source>
        <strain evidence="2">Acra3RX</strain>
        <tissue evidence="2">Leaf</tissue>
    </source>
</reference>
<gene>
    <name evidence="2" type="ORF">QN277_028141</name>
</gene>
<proteinExistence type="predicted"/>
<keyword evidence="3" id="KW-1185">Reference proteome</keyword>
<evidence type="ECO:0000256" key="1">
    <source>
        <dbReference type="SAM" id="MobiDB-lite"/>
    </source>
</evidence>
<protein>
    <recommendedName>
        <fullName evidence="4">Membrane-associated kinase regulator 2</fullName>
    </recommendedName>
</protein>
<feature type="compositionally biased region" description="Basic and acidic residues" evidence="1">
    <location>
        <begin position="101"/>
        <end position="114"/>
    </location>
</feature>
<dbReference type="GO" id="GO:0005886">
    <property type="term" value="C:plasma membrane"/>
    <property type="evidence" value="ECO:0007669"/>
    <property type="project" value="InterPro"/>
</dbReference>
<dbReference type="PANTHER" id="PTHR33929">
    <property type="entry name" value="MEMBRANE-ASSOCIATED KINASE REGULATOR 2-RELATED"/>
    <property type="match status" value="1"/>
</dbReference>
<dbReference type="Proteomes" id="UP001293593">
    <property type="component" value="Unassembled WGS sequence"/>
</dbReference>
<accession>A0AAE1MET3</accession>
<evidence type="ECO:0000313" key="2">
    <source>
        <dbReference type="EMBL" id="KAK4262600.1"/>
    </source>
</evidence>
<dbReference type="InterPro" id="IPR039619">
    <property type="entry name" value="MAKR2/5"/>
</dbReference>
<feature type="compositionally biased region" description="Polar residues" evidence="1">
    <location>
        <begin position="115"/>
        <end position="135"/>
    </location>
</feature>
<dbReference type="EMBL" id="JAWXYG010000009">
    <property type="protein sequence ID" value="KAK4262600.1"/>
    <property type="molecule type" value="Genomic_DNA"/>
</dbReference>
<name>A0AAE1MET3_9FABA</name>
<sequence length="258" mass="29228">MLNQHKRVRVPSGASVSLPLSFIRESEGLLVSIQEDRFSYKVTEINGDCEVDVSKSPIPESIFKRKIHPIETISKPQYPISLLRSLAPSFRISIFKKPNKERETRNFPRKRNMEESYQNSPALSKVNSSRSNGNKSKPERFSKDVLRKYVKLIKPLYMKVSRKYDDKMKFFDEVSSIASPMSSPSVSSVSSFSMKEKQGNILTGIRVVRKHLGKSKSASSVNGIASPTKRSDDSLWEQHDGIQSAILHCKRSFNATDD</sequence>
<organism evidence="2 3">
    <name type="scientific">Acacia crassicarpa</name>
    <name type="common">northern wattle</name>
    <dbReference type="NCBI Taxonomy" id="499986"/>
    <lineage>
        <taxon>Eukaryota</taxon>
        <taxon>Viridiplantae</taxon>
        <taxon>Streptophyta</taxon>
        <taxon>Embryophyta</taxon>
        <taxon>Tracheophyta</taxon>
        <taxon>Spermatophyta</taxon>
        <taxon>Magnoliopsida</taxon>
        <taxon>eudicotyledons</taxon>
        <taxon>Gunneridae</taxon>
        <taxon>Pentapetalae</taxon>
        <taxon>rosids</taxon>
        <taxon>fabids</taxon>
        <taxon>Fabales</taxon>
        <taxon>Fabaceae</taxon>
        <taxon>Caesalpinioideae</taxon>
        <taxon>mimosoid clade</taxon>
        <taxon>Acacieae</taxon>
        <taxon>Acacia</taxon>
    </lineage>
</organism>
<dbReference type="AlphaFoldDB" id="A0AAE1MET3"/>
<evidence type="ECO:0008006" key="4">
    <source>
        <dbReference type="Google" id="ProtNLM"/>
    </source>
</evidence>
<dbReference type="PANTHER" id="PTHR33929:SF4">
    <property type="entry name" value="MEMBRANE-ASSOCIATED KINASE REGULATOR 5"/>
    <property type="match status" value="1"/>
</dbReference>
<comment type="caution">
    <text evidence="2">The sequence shown here is derived from an EMBL/GenBank/DDBJ whole genome shotgun (WGS) entry which is preliminary data.</text>
</comment>
<evidence type="ECO:0000313" key="3">
    <source>
        <dbReference type="Proteomes" id="UP001293593"/>
    </source>
</evidence>
<feature type="region of interest" description="Disordered" evidence="1">
    <location>
        <begin position="101"/>
        <end position="140"/>
    </location>
</feature>